<keyword evidence="4 12" id="KW-0813">Transport</keyword>
<comment type="subunit">
    <text evidence="2">The accessory proteins ExbB and ExbD seem to form a complex with TonB.</text>
</comment>
<feature type="transmembrane region" description="Helical" evidence="13">
    <location>
        <begin position="229"/>
        <end position="254"/>
    </location>
</feature>
<evidence type="ECO:0000256" key="8">
    <source>
        <dbReference type="ARBA" id="ARBA00022927"/>
    </source>
</evidence>
<evidence type="ECO:0000256" key="4">
    <source>
        <dbReference type="ARBA" id="ARBA00022448"/>
    </source>
</evidence>
<feature type="transmembrane region" description="Helical" evidence="13">
    <location>
        <begin position="274"/>
        <end position="295"/>
    </location>
</feature>
<dbReference type="InterPro" id="IPR050790">
    <property type="entry name" value="ExbB/TolQ_transport"/>
</dbReference>
<feature type="transmembrane region" description="Helical" evidence="13">
    <location>
        <begin position="117"/>
        <end position="135"/>
    </location>
</feature>
<name>A0A2U1CJ48_9BURK</name>
<comment type="function">
    <text evidence="11">Involved in the TonB-dependent energy-dependent transport of various receptor-bound substrates. Protects ExbD from proteolytic degradation and functionally stabilizes TonB.</text>
</comment>
<keyword evidence="8 12" id="KW-0653">Protein transport</keyword>
<evidence type="ECO:0000256" key="11">
    <source>
        <dbReference type="ARBA" id="ARBA00024816"/>
    </source>
</evidence>
<evidence type="ECO:0000256" key="13">
    <source>
        <dbReference type="SAM" id="Phobius"/>
    </source>
</evidence>
<evidence type="ECO:0000313" key="15">
    <source>
        <dbReference type="EMBL" id="PVY61015.1"/>
    </source>
</evidence>
<dbReference type="PANTHER" id="PTHR30625">
    <property type="entry name" value="PROTEIN TOLQ"/>
    <property type="match status" value="1"/>
</dbReference>
<keyword evidence="16" id="KW-1185">Reference proteome</keyword>
<dbReference type="AlphaFoldDB" id="A0A2U1CJ48"/>
<reference evidence="15 16" key="1">
    <citation type="submission" date="2018-04" db="EMBL/GenBank/DDBJ databases">
        <title>Genomic Encyclopedia of Type Strains, Phase IV (KMG-IV): sequencing the most valuable type-strain genomes for metagenomic binning, comparative biology and taxonomic classification.</title>
        <authorList>
            <person name="Goeker M."/>
        </authorList>
    </citation>
    <scope>NUCLEOTIDE SEQUENCE [LARGE SCALE GENOMIC DNA]</scope>
    <source>
        <strain evidence="15 16">DSM 10065</strain>
    </source>
</reference>
<evidence type="ECO:0000256" key="9">
    <source>
        <dbReference type="ARBA" id="ARBA00022989"/>
    </source>
</evidence>
<evidence type="ECO:0000256" key="1">
    <source>
        <dbReference type="ARBA" id="ARBA00004429"/>
    </source>
</evidence>
<evidence type="ECO:0000256" key="5">
    <source>
        <dbReference type="ARBA" id="ARBA00022475"/>
    </source>
</evidence>
<dbReference type="EMBL" id="QEKO01000005">
    <property type="protein sequence ID" value="PVY61015.1"/>
    <property type="molecule type" value="Genomic_DNA"/>
</dbReference>
<organism evidence="15 16">
    <name type="scientific">Pusillimonas noertemannii</name>
    <dbReference type="NCBI Taxonomy" id="305977"/>
    <lineage>
        <taxon>Bacteria</taxon>
        <taxon>Pseudomonadati</taxon>
        <taxon>Pseudomonadota</taxon>
        <taxon>Betaproteobacteria</taxon>
        <taxon>Burkholderiales</taxon>
        <taxon>Alcaligenaceae</taxon>
        <taxon>Pusillimonas</taxon>
    </lineage>
</organism>
<accession>A0A2U1CJ48</accession>
<keyword evidence="6" id="KW-0997">Cell inner membrane</keyword>
<dbReference type="STRING" id="1231391.GCA_000308195_01358"/>
<dbReference type="Proteomes" id="UP000246145">
    <property type="component" value="Unassembled WGS sequence"/>
</dbReference>
<protein>
    <recommendedName>
        <fullName evidence="3">Biopolymer transport protein ExbB</fullName>
    </recommendedName>
</protein>
<dbReference type="OrthoDB" id="9805133at2"/>
<feature type="domain" description="MotA/TolQ/ExbB proton channel" evidence="14">
    <location>
        <begin position="198"/>
        <end position="306"/>
    </location>
</feature>
<evidence type="ECO:0000256" key="2">
    <source>
        <dbReference type="ARBA" id="ARBA00011471"/>
    </source>
</evidence>
<dbReference type="Pfam" id="PF01618">
    <property type="entry name" value="MotA_ExbB"/>
    <property type="match status" value="1"/>
</dbReference>
<keyword evidence="9 13" id="KW-1133">Transmembrane helix</keyword>
<evidence type="ECO:0000256" key="12">
    <source>
        <dbReference type="RuleBase" id="RU004057"/>
    </source>
</evidence>
<evidence type="ECO:0000259" key="14">
    <source>
        <dbReference type="Pfam" id="PF01618"/>
    </source>
</evidence>
<proteinExistence type="inferred from homology"/>
<evidence type="ECO:0000256" key="6">
    <source>
        <dbReference type="ARBA" id="ARBA00022519"/>
    </source>
</evidence>
<evidence type="ECO:0000256" key="10">
    <source>
        <dbReference type="ARBA" id="ARBA00023136"/>
    </source>
</evidence>
<keyword evidence="5" id="KW-1003">Cell membrane</keyword>
<evidence type="ECO:0000313" key="16">
    <source>
        <dbReference type="Proteomes" id="UP000246145"/>
    </source>
</evidence>
<evidence type="ECO:0000256" key="7">
    <source>
        <dbReference type="ARBA" id="ARBA00022692"/>
    </source>
</evidence>
<comment type="similarity">
    <text evidence="12">Belongs to the exbB/tolQ family.</text>
</comment>
<gene>
    <name evidence="15" type="ORF">C7440_3182</name>
</gene>
<dbReference type="RefSeq" id="WP_017523724.1">
    <property type="nucleotide sequence ID" value="NZ_JACCEX010000005.1"/>
</dbReference>
<dbReference type="InterPro" id="IPR002898">
    <property type="entry name" value="MotA_ExbB_proton_chnl"/>
</dbReference>
<comment type="caution">
    <text evidence="15">The sequence shown here is derived from an EMBL/GenBank/DDBJ whole genome shotgun (WGS) entry which is preliminary data.</text>
</comment>
<keyword evidence="7 13" id="KW-0812">Transmembrane</keyword>
<dbReference type="PANTHER" id="PTHR30625:SF14">
    <property type="entry name" value="BIOPOLYMER TRANSPORT PROTEIN EXBB"/>
    <property type="match status" value="1"/>
</dbReference>
<dbReference type="GO" id="GO:0017038">
    <property type="term" value="P:protein import"/>
    <property type="evidence" value="ECO:0007669"/>
    <property type="project" value="TreeGrafter"/>
</dbReference>
<dbReference type="GO" id="GO:0005886">
    <property type="term" value="C:plasma membrane"/>
    <property type="evidence" value="ECO:0007669"/>
    <property type="project" value="UniProtKB-SubCell"/>
</dbReference>
<keyword evidence="10 13" id="KW-0472">Membrane</keyword>
<sequence>MFNIVQGALHVLAQVAGSAQEPAAASQAAGAASTAAPLTDAANSAASAASSAADAAGSAASSAIDAATAAAPALTDAAHSATTAATSAPPLLDATVQQLADGGILHFVAQSDMIGKSLFVILILMSLVSWYLIFVKSFTNWRVNRHSARFLRHFWASSSLEEVENEISTHGASEPFAHVASHAIHARNHHAKYGAMKLEEKGSTGAFVTRTIRKVIDEETAKLENGLTVLASIGSTAPFVGLFGTVWGVYHALIGIGLSDGVTINRIAGPVGEALIMTGLGLAVAIPAVLAYNTFVRSNRVYLARLDAFAHDLFTFLSTGQQVAENRGKIRGLPAAAAAARKGE</sequence>
<comment type="subcellular location">
    <subcellularLocation>
        <location evidence="1">Cell inner membrane</location>
        <topology evidence="1">Multi-pass membrane protein</topology>
    </subcellularLocation>
    <subcellularLocation>
        <location evidence="12">Membrane</location>
        <topology evidence="12">Multi-pass membrane protein</topology>
    </subcellularLocation>
</comment>
<evidence type="ECO:0000256" key="3">
    <source>
        <dbReference type="ARBA" id="ARBA00022093"/>
    </source>
</evidence>